<dbReference type="GeneID" id="92904134"/>
<dbReference type="GO" id="GO:0016829">
    <property type="term" value="F:lyase activity"/>
    <property type="evidence" value="ECO:0007669"/>
    <property type="project" value="UniProtKB-KW"/>
</dbReference>
<dbReference type="OrthoDB" id="9809296at2"/>
<reference evidence="6 8" key="1">
    <citation type="journal article" date="2016" name="Genome Announc.">
        <title>Complete Genome Sequences of Aerococcus christensenii CCUG 28831T, Aerococcus sanguinicola CCUG 43001T, Aerococcus urinae CCUG 36881T, Aerococcus urinaeequi CCUG 28094T, Aerococcus urinaehominis CCUG 42038 BT, and Aerococcus viridans CCUG 4311T.</title>
        <authorList>
            <person name="Carkaci D."/>
            <person name="Dargis R."/>
            <person name="Nielsen X.C."/>
            <person name="Skovgaard O."/>
            <person name="Fuursted K."/>
            <person name="Christensen J.J."/>
        </authorList>
    </citation>
    <scope>NUCLEOTIDE SEQUENCE [LARGE SCALE GENOMIC DNA]</scope>
    <source>
        <strain evidence="6 8">CCUG43001</strain>
    </source>
</reference>
<dbReference type="AlphaFoldDB" id="A0A0X8FCJ8"/>
<accession>A0A0X8FCJ8</accession>
<keyword evidence="8" id="KW-1185">Reference proteome</keyword>
<dbReference type="InterPro" id="IPR007214">
    <property type="entry name" value="YbaK/aa-tRNA-synth-assoc-dom"/>
</dbReference>
<reference evidence="7 9" key="3">
    <citation type="submission" date="2017-12" db="EMBL/GenBank/DDBJ databases">
        <title>Phylogenetic diversity of female urinary microbiome.</title>
        <authorList>
            <person name="Thomas-White K."/>
            <person name="Wolfe A.J."/>
        </authorList>
    </citation>
    <scope>NUCLEOTIDE SEQUENCE [LARGE SCALE GENOMIC DNA]</scope>
    <source>
        <strain evidence="7 9">UMB0139</strain>
    </source>
</reference>
<comment type="similarity">
    <text evidence="1 4">Belongs to the prolyl-tRNA editing family. YbaK/EbsC subfamily.</text>
</comment>
<dbReference type="EC" id="4.2.-.-" evidence="4"/>
<dbReference type="Proteomes" id="UP000069912">
    <property type="component" value="Chromosome"/>
</dbReference>
<keyword evidence="3 4" id="KW-0456">Lyase</keyword>
<evidence type="ECO:0000256" key="3">
    <source>
        <dbReference type="ARBA" id="ARBA00023239"/>
    </source>
</evidence>
<evidence type="ECO:0000256" key="4">
    <source>
        <dbReference type="PIRNR" id="PIRNR006181"/>
    </source>
</evidence>
<sequence>MGKKHKKTNAIRMVEQAGITYEQHEYDYDENHLSGRDAAKHSDLPAKQMYKTIVCQANPRDHYVFVLPILEELDLKHCARIAGVKKLELLPLQDLLKVTGYVRGGCSPVGMKQLFPTYIDQSSLAYDMIYVSAGKRGFQLGLAPKDLASLVQAEFHALSRDE</sequence>
<dbReference type="Proteomes" id="UP000234239">
    <property type="component" value="Unassembled WGS sequence"/>
</dbReference>
<dbReference type="EMBL" id="PKGY01000001">
    <property type="protein sequence ID" value="PKZ23180.1"/>
    <property type="molecule type" value="Genomic_DNA"/>
</dbReference>
<dbReference type="EMBL" id="CP014160">
    <property type="protein sequence ID" value="AMB94817.1"/>
    <property type="molecule type" value="Genomic_DNA"/>
</dbReference>
<proteinExistence type="inferred from homology"/>
<gene>
    <name evidence="6" type="ORF">AWM72_08635</name>
    <name evidence="7" type="ORF">CYJ28_01120</name>
</gene>
<dbReference type="InterPro" id="IPR004369">
    <property type="entry name" value="Prolyl-tRNA_editing_YbaK/EbsC"/>
</dbReference>
<dbReference type="Pfam" id="PF04073">
    <property type="entry name" value="tRNA_edit"/>
    <property type="match status" value="1"/>
</dbReference>
<name>A0A0X8FCJ8_9LACT</name>
<evidence type="ECO:0000256" key="2">
    <source>
        <dbReference type="ARBA" id="ARBA00022917"/>
    </source>
</evidence>
<dbReference type="Gene3D" id="3.90.960.10">
    <property type="entry name" value="YbaK/aminoacyl-tRNA synthetase-associated domain"/>
    <property type="match status" value="1"/>
</dbReference>
<dbReference type="NCBIfam" id="TIGR00011">
    <property type="entry name" value="YbaK_EbsC"/>
    <property type="match status" value="1"/>
</dbReference>
<evidence type="ECO:0000313" key="7">
    <source>
        <dbReference type="EMBL" id="PKZ23180.1"/>
    </source>
</evidence>
<dbReference type="RefSeq" id="WP_067976271.1">
    <property type="nucleotide sequence ID" value="NZ_CAJHKM010000003.1"/>
</dbReference>
<dbReference type="PANTHER" id="PTHR30411">
    <property type="entry name" value="CYTOPLASMIC PROTEIN"/>
    <property type="match status" value="1"/>
</dbReference>
<dbReference type="PIRSF" id="PIRSF006181">
    <property type="entry name" value="EbsC_YbaK"/>
    <property type="match status" value="1"/>
</dbReference>
<dbReference type="SUPFAM" id="SSF55826">
    <property type="entry name" value="YbaK/ProRS associated domain"/>
    <property type="match status" value="1"/>
</dbReference>
<evidence type="ECO:0000313" key="8">
    <source>
        <dbReference type="Proteomes" id="UP000069912"/>
    </source>
</evidence>
<dbReference type="PANTHER" id="PTHR30411:SF0">
    <property type="entry name" value="CYS-TRNA(PRO)_CYS-TRNA(CYS) DEACYLASE YBAK"/>
    <property type="match status" value="1"/>
</dbReference>
<protein>
    <recommendedName>
        <fullName evidence="4">Cys-tRNA(Pro)/Cys-tRNA(Cys) deacylase</fullName>
        <ecNumber evidence="4">4.2.-.-</ecNumber>
    </recommendedName>
</protein>
<evidence type="ECO:0000256" key="1">
    <source>
        <dbReference type="ARBA" id="ARBA00009798"/>
    </source>
</evidence>
<evidence type="ECO:0000259" key="5">
    <source>
        <dbReference type="Pfam" id="PF04073"/>
    </source>
</evidence>
<reference evidence="8" key="2">
    <citation type="submission" date="2016-01" db="EMBL/GenBank/DDBJ databases">
        <title>Six Aerococcus type strain genome sequencing and assembly using PacBio and Illumina Hiseq.</title>
        <authorList>
            <person name="Carkaci D."/>
            <person name="Dargis R."/>
            <person name="Nielsen X.C."/>
            <person name="Skovgaard O."/>
            <person name="Fuursted K."/>
            <person name="Christensen J.J."/>
        </authorList>
    </citation>
    <scope>NUCLEOTIDE SEQUENCE [LARGE SCALE GENOMIC DNA]</scope>
    <source>
        <strain evidence="8">CCUG43001</strain>
    </source>
</reference>
<dbReference type="InterPro" id="IPR036754">
    <property type="entry name" value="YbaK/aa-tRNA-synt-asso_dom_sf"/>
</dbReference>
<organism evidence="6 8">
    <name type="scientific">Aerococcus sanguinicola</name>
    <dbReference type="NCBI Taxonomy" id="119206"/>
    <lineage>
        <taxon>Bacteria</taxon>
        <taxon>Bacillati</taxon>
        <taxon>Bacillota</taxon>
        <taxon>Bacilli</taxon>
        <taxon>Lactobacillales</taxon>
        <taxon>Aerococcaceae</taxon>
        <taxon>Aerococcus</taxon>
    </lineage>
</organism>
<evidence type="ECO:0000313" key="6">
    <source>
        <dbReference type="EMBL" id="AMB94817.1"/>
    </source>
</evidence>
<evidence type="ECO:0000313" key="9">
    <source>
        <dbReference type="Proteomes" id="UP000234239"/>
    </source>
</evidence>
<keyword evidence="2 4" id="KW-0648">Protein biosynthesis</keyword>
<dbReference type="GO" id="GO:0002161">
    <property type="term" value="F:aminoacyl-tRNA deacylase activity"/>
    <property type="evidence" value="ECO:0007669"/>
    <property type="project" value="InterPro"/>
</dbReference>
<dbReference type="KEGG" id="asan:AWM72_08635"/>
<dbReference type="GO" id="GO:0006412">
    <property type="term" value="P:translation"/>
    <property type="evidence" value="ECO:0007669"/>
    <property type="project" value="UniProtKB-KW"/>
</dbReference>
<dbReference type="CDD" id="cd00002">
    <property type="entry name" value="YbaK_deacylase"/>
    <property type="match status" value="1"/>
</dbReference>
<feature type="domain" description="YbaK/aminoacyl-tRNA synthetase-associated" evidence="5">
    <location>
        <begin position="37"/>
        <end position="149"/>
    </location>
</feature>